<evidence type="ECO:0000256" key="5">
    <source>
        <dbReference type="SAM" id="MobiDB-lite"/>
    </source>
</evidence>
<reference evidence="8" key="2">
    <citation type="submission" date="2025-09" db="UniProtKB">
        <authorList>
            <consortium name="Ensembl"/>
        </authorList>
    </citation>
    <scope>IDENTIFICATION</scope>
</reference>
<keyword evidence="1" id="KW-0378">Hydrolase</keyword>
<dbReference type="Ensembl" id="ENSPKIT00000013878.1">
    <property type="protein sequence ID" value="ENSPKIP00000032995.1"/>
    <property type="gene ID" value="ENSPKIG00000012872.1"/>
</dbReference>
<feature type="region of interest" description="Disordered" evidence="5">
    <location>
        <begin position="38"/>
        <end position="66"/>
    </location>
</feature>
<evidence type="ECO:0000256" key="2">
    <source>
        <dbReference type="ARBA" id="ARBA00022963"/>
    </source>
</evidence>
<dbReference type="GO" id="GO:0019369">
    <property type="term" value="P:arachidonate metabolic process"/>
    <property type="evidence" value="ECO:0007669"/>
    <property type="project" value="TreeGrafter"/>
</dbReference>
<dbReference type="Proteomes" id="UP000261540">
    <property type="component" value="Unplaced"/>
</dbReference>
<feature type="chain" id="PRO_5017256193" evidence="6">
    <location>
        <begin position="21"/>
        <end position="667"/>
    </location>
</feature>
<dbReference type="PROSITE" id="PS51635">
    <property type="entry name" value="PNPLA"/>
    <property type="match status" value="1"/>
</dbReference>
<feature type="compositionally biased region" description="Basic and acidic residues" evidence="5">
    <location>
        <begin position="145"/>
        <end position="169"/>
    </location>
</feature>
<evidence type="ECO:0000313" key="8">
    <source>
        <dbReference type="Ensembl" id="ENSPKIP00000032995.1"/>
    </source>
</evidence>
<dbReference type="SUPFAM" id="SSF52151">
    <property type="entry name" value="FabD/lysophospholipase-like"/>
    <property type="match status" value="1"/>
</dbReference>
<evidence type="ECO:0000256" key="4">
    <source>
        <dbReference type="PROSITE-ProRule" id="PRU01161"/>
    </source>
</evidence>
<feature type="signal peptide" evidence="6">
    <location>
        <begin position="1"/>
        <end position="20"/>
    </location>
</feature>
<dbReference type="PANTHER" id="PTHR24185:SF1">
    <property type="entry name" value="CALCIUM-INDEPENDENT PHOSPHOLIPASE A2-GAMMA"/>
    <property type="match status" value="1"/>
</dbReference>
<evidence type="ECO:0000259" key="7">
    <source>
        <dbReference type="PROSITE" id="PS51635"/>
    </source>
</evidence>
<dbReference type="Pfam" id="PF01734">
    <property type="entry name" value="Patatin"/>
    <property type="match status" value="1"/>
</dbReference>
<feature type="compositionally biased region" description="Low complexity" evidence="5">
    <location>
        <begin position="243"/>
        <end position="259"/>
    </location>
</feature>
<feature type="region of interest" description="Disordered" evidence="5">
    <location>
        <begin position="140"/>
        <end position="179"/>
    </location>
</feature>
<dbReference type="GeneTree" id="ENSGT00940000154738"/>
<organism evidence="8 9">
    <name type="scientific">Paramormyrops kingsleyae</name>
    <dbReference type="NCBI Taxonomy" id="1676925"/>
    <lineage>
        <taxon>Eukaryota</taxon>
        <taxon>Metazoa</taxon>
        <taxon>Chordata</taxon>
        <taxon>Craniata</taxon>
        <taxon>Vertebrata</taxon>
        <taxon>Euteleostomi</taxon>
        <taxon>Actinopterygii</taxon>
        <taxon>Neopterygii</taxon>
        <taxon>Teleostei</taxon>
        <taxon>Osteoglossocephala</taxon>
        <taxon>Osteoglossomorpha</taxon>
        <taxon>Osteoglossiformes</taxon>
        <taxon>Mormyridae</taxon>
        <taxon>Paramormyrops</taxon>
    </lineage>
</organism>
<sequence>MTVRWLVSVSVFAVSRAANAGPVSVQFPALHSISVRPHGKRPFSGKSTHCRWSPSPSRRAEGIHGWSSSGRLPGLRLCLRGPISRLTSSAARGLTSLRQRMSRVRSALDSVSKAVTGTPAKLLSKIGRLKPGIALAGKGVPLKPEAIHKQPESKSDTRKGAKDQTDSDRAAQQGVQPSQANYFSANLDETYDSLASHVNAYFGSGAAVQDGQASRGNSDPSRSHVTDACPIPALVPVSDSRTSKLAPTSSSPLPAAPPLTLESSASLRRGIGQYLSYPVPSVQALLGSYFAALVPRLRSEPKVMMGEKDKPPAAEDAASEQQEVTEDEGQKAADDKAKQLLLQREKIIARVSVDNRTRALVQALQRASDVKLYIRRVEELSCHLLEFPETKGVAVKEKAVPCLLRLRQAGDPILQAAVRQALALVGYTDPVKGRGIRLLSIDGGGTRGLVALQTLHKLESLTGKRIHQLFDYICGVSTGAILAFMLGVFQIPLDECEEMYRRLGSDVFKQNVIVGTVKMSWSHAFYDSEVWESILRERMGSELMIKTARKQGCPKDGGLLINNPTALAIHECKCLWPNTPVQCVVSLGTGRFESASRNSATYTSLKTKLTNVISSATDTEDGKQARKKWEHANSMKNGVLKNRARMRRVQPLGSALKISLKKMGKPH</sequence>
<comment type="caution">
    <text evidence="4">Lacks conserved residue(s) required for the propagation of feature annotation.</text>
</comment>
<keyword evidence="9" id="KW-1185">Reference proteome</keyword>
<dbReference type="AlphaFoldDB" id="A0A3B3SRN6"/>
<keyword evidence="2" id="KW-0442">Lipid degradation</keyword>
<dbReference type="GO" id="GO:0016020">
    <property type="term" value="C:membrane"/>
    <property type="evidence" value="ECO:0007669"/>
    <property type="project" value="TreeGrafter"/>
</dbReference>
<feature type="region of interest" description="Disordered" evidence="5">
    <location>
        <begin position="208"/>
        <end position="259"/>
    </location>
</feature>
<evidence type="ECO:0000256" key="6">
    <source>
        <dbReference type="SAM" id="SignalP"/>
    </source>
</evidence>
<accession>A0A3B3SRN6</accession>
<feature type="region of interest" description="Disordered" evidence="5">
    <location>
        <begin position="304"/>
        <end position="334"/>
    </location>
</feature>
<dbReference type="InterPro" id="IPR002641">
    <property type="entry name" value="PNPLA_dom"/>
</dbReference>
<name>A0A3B3SRN6_9TELE</name>
<keyword evidence="3" id="KW-0443">Lipid metabolism</keyword>
<evidence type="ECO:0000313" key="9">
    <source>
        <dbReference type="Proteomes" id="UP000261540"/>
    </source>
</evidence>
<feature type="domain" description="PNPLA" evidence="7">
    <location>
        <begin position="439"/>
        <end position="618"/>
    </location>
</feature>
<proteinExistence type="predicted"/>
<dbReference type="InterPro" id="IPR016035">
    <property type="entry name" value="Acyl_Trfase/lysoPLipase"/>
</dbReference>
<dbReference type="GO" id="GO:0047499">
    <property type="term" value="F:calcium-independent phospholipase A2 activity"/>
    <property type="evidence" value="ECO:0007669"/>
    <property type="project" value="TreeGrafter"/>
</dbReference>
<dbReference type="PANTHER" id="PTHR24185">
    <property type="entry name" value="CALCIUM-INDEPENDENT PHOSPHOLIPASE A2-GAMMA"/>
    <property type="match status" value="1"/>
</dbReference>
<feature type="short sequence motif" description="GXGXXG" evidence="4">
    <location>
        <begin position="443"/>
        <end position="448"/>
    </location>
</feature>
<dbReference type="Gene3D" id="3.40.1090.10">
    <property type="entry name" value="Cytosolic phospholipase A2 catalytic domain"/>
    <property type="match status" value="1"/>
</dbReference>
<protein>
    <submittedName>
        <fullName evidence="8">Calcium-independent phospholipase A2-gamma-like</fullName>
    </submittedName>
</protein>
<feature type="compositionally biased region" description="Basic and acidic residues" evidence="5">
    <location>
        <begin position="304"/>
        <end position="313"/>
    </location>
</feature>
<feature type="compositionally biased region" description="Polar residues" evidence="5">
    <location>
        <begin position="211"/>
        <end position="220"/>
    </location>
</feature>
<dbReference type="GO" id="GO:0016042">
    <property type="term" value="P:lipid catabolic process"/>
    <property type="evidence" value="ECO:0007669"/>
    <property type="project" value="UniProtKB-KW"/>
</dbReference>
<feature type="short sequence motif" description="GXSXG" evidence="4">
    <location>
        <begin position="475"/>
        <end position="479"/>
    </location>
</feature>
<evidence type="ECO:0000256" key="1">
    <source>
        <dbReference type="ARBA" id="ARBA00022801"/>
    </source>
</evidence>
<keyword evidence="6" id="KW-0732">Signal</keyword>
<reference evidence="8" key="1">
    <citation type="submission" date="2025-08" db="UniProtKB">
        <authorList>
            <consortium name="Ensembl"/>
        </authorList>
    </citation>
    <scope>IDENTIFICATION</scope>
</reference>
<evidence type="ECO:0000256" key="3">
    <source>
        <dbReference type="ARBA" id="ARBA00023098"/>
    </source>
</evidence>